<accession>A0A8S1N773</accession>
<evidence type="ECO:0008006" key="4">
    <source>
        <dbReference type="Google" id="ProtNLM"/>
    </source>
</evidence>
<evidence type="ECO:0000256" key="1">
    <source>
        <dbReference type="SAM" id="Phobius"/>
    </source>
</evidence>
<comment type="caution">
    <text evidence="2">The sequence shown here is derived from an EMBL/GenBank/DDBJ whole genome shotgun (WGS) entry which is preliminary data.</text>
</comment>
<dbReference type="AlphaFoldDB" id="A0A8S1N773"/>
<gene>
    <name evidence="2" type="ORF">PSON_ATCC_30995.1.T0440140</name>
</gene>
<keyword evidence="1" id="KW-0472">Membrane</keyword>
<proteinExistence type="predicted"/>
<sequence length="78" mass="9490">MVIQHFQLQNLQMFIYIIKLNPNFNMSIINILFLLLKSQQQSQIVFTAELNKQLHYVYQIQLWQLLFNQYLANNFNIL</sequence>
<feature type="transmembrane region" description="Helical" evidence="1">
    <location>
        <begin position="13"/>
        <end position="36"/>
    </location>
</feature>
<keyword evidence="1" id="KW-1133">Transmembrane helix</keyword>
<name>A0A8S1N773_9CILI</name>
<keyword evidence="1" id="KW-0812">Transmembrane</keyword>
<organism evidence="2 3">
    <name type="scientific">Paramecium sonneborni</name>
    <dbReference type="NCBI Taxonomy" id="65129"/>
    <lineage>
        <taxon>Eukaryota</taxon>
        <taxon>Sar</taxon>
        <taxon>Alveolata</taxon>
        <taxon>Ciliophora</taxon>
        <taxon>Intramacronucleata</taxon>
        <taxon>Oligohymenophorea</taxon>
        <taxon>Peniculida</taxon>
        <taxon>Parameciidae</taxon>
        <taxon>Paramecium</taxon>
    </lineage>
</organism>
<evidence type="ECO:0000313" key="2">
    <source>
        <dbReference type="EMBL" id="CAD8082934.1"/>
    </source>
</evidence>
<keyword evidence="3" id="KW-1185">Reference proteome</keyword>
<evidence type="ECO:0000313" key="3">
    <source>
        <dbReference type="Proteomes" id="UP000692954"/>
    </source>
</evidence>
<reference evidence="2" key="1">
    <citation type="submission" date="2021-01" db="EMBL/GenBank/DDBJ databases">
        <authorList>
            <consortium name="Genoscope - CEA"/>
            <person name="William W."/>
        </authorList>
    </citation>
    <scope>NUCLEOTIDE SEQUENCE</scope>
</reference>
<dbReference type="EMBL" id="CAJJDN010000044">
    <property type="protein sequence ID" value="CAD8082934.1"/>
    <property type="molecule type" value="Genomic_DNA"/>
</dbReference>
<dbReference type="Proteomes" id="UP000692954">
    <property type="component" value="Unassembled WGS sequence"/>
</dbReference>
<protein>
    <recommendedName>
        <fullName evidence="4">Transmembrane protein</fullName>
    </recommendedName>
</protein>